<dbReference type="InterPro" id="IPR020583">
    <property type="entry name" value="Inositol_monoP_metal-BS"/>
</dbReference>
<sequence length="267" mass="27667">MNEPAALRALAEDVARAAAVLVREYAAKGVSVAATKSSDIDVVTAADRASEELIRRLVLTARPDDAFLGEEGDDIAGTTGVRWVVDPIDGTVNFLYGIAEYAVSIAAEVDGEIVAGVVMDVAKGVLYAAHAGGVPTRDGVPLAVRGPAPLAHRLIATGFNYTRPVREVQAAAAARLLPHIRDIRRTGSCALDLCRVAEGALDGYVEEGVHLWDHAAGGFIARLAGARLLVTVGAGGREAVVCAPDHGFDELLAAVRTAGFLAVDAGE</sequence>
<keyword evidence="5 7" id="KW-0378">Hydrolase</keyword>
<dbReference type="EC" id="3.1.3.25" evidence="7"/>
<dbReference type="EMBL" id="BAABBB010000004">
    <property type="protein sequence ID" value="GAA3520560.1"/>
    <property type="molecule type" value="Genomic_DNA"/>
</dbReference>
<evidence type="ECO:0000256" key="7">
    <source>
        <dbReference type="RuleBase" id="RU364068"/>
    </source>
</evidence>
<comment type="catalytic activity">
    <reaction evidence="1 7">
        <text>a myo-inositol phosphate + H2O = myo-inositol + phosphate</text>
        <dbReference type="Rhea" id="RHEA:24056"/>
        <dbReference type="ChEBI" id="CHEBI:15377"/>
        <dbReference type="ChEBI" id="CHEBI:17268"/>
        <dbReference type="ChEBI" id="CHEBI:43474"/>
        <dbReference type="ChEBI" id="CHEBI:84139"/>
        <dbReference type="EC" id="3.1.3.25"/>
    </reaction>
</comment>
<dbReference type="Proteomes" id="UP001500301">
    <property type="component" value="Unassembled WGS sequence"/>
</dbReference>
<dbReference type="InterPro" id="IPR020550">
    <property type="entry name" value="Inositol_monophosphatase_CS"/>
</dbReference>
<keyword evidence="6 7" id="KW-0460">Magnesium</keyword>
<evidence type="ECO:0000256" key="5">
    <source>
        <dbReference type="ARBA" id="ARBA00022801"/>
    </source>
</evidence>
<dbReference type="CDD" id="cd01639">
    <property type="entry name" value="IMPase"/>
    <property type="match status" value="1"/>
</dbReference>
<protein>
    <recommendedName>
        <fullName evidence="7">Inositol-1-monophosphatase</fullName>
        <ecNumber evidence="7">3.1.3.25</ecNumber>
    </recommendedName>
</protein>
<keyword evidence="9" id="KW-1185">Reference proteome</keyword>
<evidence type="ECO:0000313" key="8">
    <source>
        <dbReference type="EMBL" id="GAA3520560.1"/>
    </source>
</evidence>
<gene>
    <name evidence="8" type="ORF">GCM10022263_05570</name>
</gene>
<organism evidence="8 9">
    <name type="scientific">Nocardioides daeguensis</name>
    <dbReference type="NCBI Taxonomy" id="908359"/>
    <lineage>
        <taxon>Bacteria</taxon>
        <taxon>Bacillati</taxon>
        <taxon>Actinomycetota</taxon>
        <taxon>Actinomycetes</taxon>
        <taxon>Propionibacteriales</taxon>
        <taxon>Nocardioidaceae</taxon>
        <taxon>Nocardioides</taxon>
    </lineage>
</organism>
<keyword evidence="4 7" id="KW-0479">Metal-binding</keyword>
<dbReference type="PANTHER" id="PTHR20854:SF4">
    <property type="entry name" value="INOSITOL-1-MONOPHOSPHATASE-RELATED"/>
    <property type="match status" value="1"/>
</dbReference>
<name>A0ABP6UV75_9ACTN</name>
<comment type="cofactor">
    <cofactor evidence="2 7">
        <name>Mg(2+)</name>
        <dbReference type="ChEBI" id="CHEBI:18420"/>
    </cofactor>
</comment>
<reference evidence="9" key="1">
    <citation type="journal article" date="2019" name="Int. J. Syst. Evol. Microbiol.">
        <title>The Global Catalogue of Microorganisms (GCM) 10K type strain sequencing project: providing services to taxonomists for standard genome sequencing and annotation.</title>
        <authorList>
            <consortium name="The Broad Institute Genomics Platform"/>
            <consortium name="The Broad Institute Genome Sequencing Center for Infectious Disease"/>
            <person name="Wu L."/>
            <person name="Ma J."/>
        </authorList>
    </citation>
    <scope>NUCLEOTIDE SEQUENCE [LARGE SCALE GENOMIC DNA]</scope>
    <source>
        <strain evidence="9">JCM 17460</strain>
    </source>
</reference>
<dbReference type="InterPro" id="IPR033942">
    <property type="entry name" value="IMPase"/>
</dbReference>
<comment type="caution">
    <text evidence="8">The sequence shown here is derived from an EMBL/GenBank/DDBJ whole genome shotgun (WGS) entry which is preliminary data.</text>
</comment>
<dbReference type="InterPro" id="IPR000760">
    <property type="entry name" value="Inositol_monophosphatase-like"/>
</dbReference>
<dbReference type="Pfam" id="PF00459">
    <property type="entry name" value="Inositol_P"/>
    <property type="match status" value="1"/>
</dbReference>
<evidence type="ECO:0000256" key="4">
    <source>
        <dbReference type="ARBA" id="ARBA00022723"/>
    </source>
</evidence>
<dbReference type="PROSITE" id="PS00629">
    <property type="entry name" value="IMP_1"/>
    <property type="match status" value="1"/>
</dbReference>
<evidence type="ECO:0000256" key="3">
    <source>
        <dbReference type="ARBA" id="ARBA00009759"/>
    </source>
</evidence>
<accession>A0ABP6UV75</accession>
<dbReference type="PANTHER" id="PTHR20854">
    <property type="entry name" value="INOSITOL MONOPHOSPHATASE"/>
    <property type="match status" value="1"/>
</dbReference>
<evidence type="ECO:0000313" key="9">
    <source>
        <dbReference type="Proteomes" id="UP001500301"/>
    </source>
</evidence>
<evidence type="ECO:0000256" key="6">
    <source>
        <dbReference type="ARBA" id="ARBA00022842"/>
    </source>
</evidence>
<evidence type="ECO:0000256" key="2">
    <source>
        <dbReference type="ARBA" id="ARBA00001946"/>
    </source>
</evidence>
<proteinExistence type="inferred from homology"/>
<dbReference type="PROSITE" id="PS00630">
    <property type="entry name" value="IMP_2"/>
    <property type="match status" value="1"/>
</dbReference>
<dbReference type="RefSeq" id="WP_218232378.1">
    <property type="nucleotide sequence ID" value="NZ_BAABBB010000004.1"/>
</dbReference>
<evidence type="ECO:0000256" key="1">
    <source>
        <dbReference type="ARBA" id="ARBA00001033"/>
    </source>
</evidence>
<comment type="similarity">
    <text evidence="3 7">Belongs to the inositol monophosphatase superfamily.</text>
</comment>